<dbReference type="EMBL" id="JPDN02000022">
    <property type="protein sequence ID" value="PON24567.1"/>
    <property type="molecule type" value="Genomic_DNA"/>
</dbReference>
<dbReference type="GO" id="GO:0016740">
    <property type="term" value="F:transferase activity"/>
    <property type="evidence" value="ECO:0007669"/>
    <property type="project" value="UniProtKB-KW"/>
</dbReference>
<accession>A0A2P4ZJV0</accession>
<dbReference type="Pfam" id="PF25907">
    <property type="entry name" value="DUF7962"/>
    <property type="match status" value="1"/>
</dbReference>
<dbReference type="CDD" id="cd00570">
    <property type="entry name" value="GST_N_family"/>
    <property type="match status" value="1"/>
</dbReference>
<dbReference type="RefSeq" id="XP_018665050.1">
    <property type="nucleotide sequence ID" value="XM_018801735.1"/>
</dbReference>
<dbReference type="Gene3D" id="3.40.30.110">
    <property type="match status" value="2"/>
</dbReference>
<dbReference type="InterPro" id="IPR036249">
    <property type="entry name" value="Thioredoxin-like_sf"/>
</dbReference>
<evidence type="ECO:0000313" key="3">
    <source>
        <dbReference type="EMBL" id="PON24567.1"/>
    </source>
</evidence>
<sequence>MGSTEKPIILYHYEVSPYSKQVLWYLALKGIKFQQCMQPRIMPRPDLSRLGVKYRRIPVLTIGRDVYLDTRHIMAKLSALEPGKGARLSVATTPEQKALQRLFQVFMIDSGLARCFVQLILYKTRGMMDPEFVKDRTELMNGASFFLPEALEAMRPDTIRRVKDGFEFLEQTLLSDGRDWLLGTTGPTVGDIEMAWPLLWMERVPGARPEEWISEAKFPKVFAWMERFKSTAQKAVDELEELRTLTGEEAAKLILSSDFHEVDGQFDETDVLVQKQKLKKGQLVKMWPTDTGSNHKDVGELVSVSDKEVVIEAKVEDGGSVRIHAQRHGFAVAPCED</sequence>
<dbReference type="InterPro" id="IPR058268">
    <property type="entry name" value="DUF7962"/>
</dbReference>
<dbReference type="AlphaFoldDB" id="A0A2P4ZJV0"/>
<dbReference type="Pfam" id="PF13417">
    <property type="entry name" value="GST_N_3"/>
    <property type="match status" value="1"/>
</dbReference>
<dbReference type="CDD" id="cd00299">
    <property type="entry name" value="GST_C_family"/>
    <property type="match status" value="1"/>
</dbReference>
<proteinExistence type="predicted"/>
<feature type="domain" description="DUF7962" evidence="2">
    <location>
        <begin position="124"/>
        <end position="235"/>
    </location>
</feature>
<gene>
    <name evidence="3" type="ORF">TGAM01_v206497</name>
</gene>
<dbReference type="Proteomes" id="UP000054821">
    <property type="component" value="Unassembled WGS sequence"/>
</dbReference>
<keyword evidence="4" id="KW-1185">Reference proteome</keyword>
<dbReference type="SUPFAM" id="SSF52833">
    <property type="entry name" value="Thioredoxin-like"/>
    <property type="match status" value="1"/>
</dbReference>
<dbReference type="InterPro" id="IPR004045">
    <property type="entry name" value="Glutathione_S-Trfase_N"/>
</dbReference>
<reference evidence="3 4" key="1">
    <citation type="journal article" date="2016" name="Genome Announc.">
        <title>Draft Whole-Genome Sequence of Trichoderma gamsii T6085, a Promising Biocontrol Agent of Fusarium Head Blight on Wheat.</title>
        <authorList>
            <person name="Baroncelli R."/>
            <person name="Zapparata A."/>
            <person name="Piaggeschi G."/>
            <person name="Sarrocco S."/>
            <person name="Vannacci G."/>
        </authorList>
    </citation>
    <scope>NUCLEOTIDE SEQUENCE [LARGE SCALE GENOMIC DNA]</scope>
    <source>
        <strain evidence="3 4">T6085</strain>
    </source>
</reference>
<evidence type="ECO:0000259" key="2">
    <source>
        <dbReference type="Pfam" id="PF25907"/>
    </source>
</evidence>
<comment type="caution">
    <text evidence="3">The sequence shown here is derived from an EMBL/GenBank/DDBJ whole genome shotgun (WGS) entry which is preliminary data.</text>
</comment>
<dbReference type="SUPFAM" id="SSF47616">
    <property type="entry name" value="GST C-terminal domain-like"/>
    <property type="match status" value="1"/>
</dbReference>
<feature type="domain" description="GST N-terminal" evidence="1">
    <location>
        <begin position="10"/>
        <end position="84"/>
    </location>
</feature>
<dbReference type="GeneID" id="29981818"/>
<dbReference type="InterPro" id="IPR036282">
    <property type="entry name" value="Glutathione-S-Trfase_C_sf"/>
</dbReference>
<evidence type="ECO:0000259" key="1">
    <source>
        <dbReference type="Pfam" id="PF13417"/>
    </source>
</evidence>
<name>A0A2P4ZJV0_9HYPO</name>
<organism evidence="3 4">
    <name type="scientific">Trichoderma gamsii</name>
    <dbReference type="NCBI Taxonomy" id="398673"/>
    <lineage>
        <taxon>Eukaryota</taxon>
        <taxon>Fungi</taxon>
        <taxon>Dikarya</taxon>
        <taxon>Ascomycota</taxon>
        <taxon>Pezizomycotina</taxon>
        <taxon>Sordariomycetes</taxon>
        <taxon>Hypocreomycetidae</taxon>
        <taxon>Hypocreales</taxon>
        <taxon>Hypocreaceae</taxon>
        <taxon>Trichoderma</taxon>
    </lineage>
</organism>
<dbReference type="STRING" id="398673.A0A2P4ZJV0"/>
<evidence type="ECO:0000313" key="4">
    <source>
        <dbReference type="Proteomes" id="UP000054821"/>
    </source>
</evidence>
<dbReference type="Gene3D" id="1.20.1050.10">
    <property type="match status" value="1"/>
</dbReference>
<protein>
    <submittedName>
        <fullName evidence="3">Glutathione S-transferase</fullName>
    </submittedName>
</protein>